<feature type="region of interest" description="Disordered" evidence="1">
    <location>
        <begin position="38"/>
        <end position="65"/>
    </location>
</feature>
<comment type="caution">
    <text evidence="3">The sequence shown here is derived from an EMBL/GenBank/DDBJ whole genome shotgun (WGS) entry which is preliminary data.</text>
</comment>
<sequence length="205" mass="23478">MESEIGNLRELVDVALKTITEQCSQIKHYKMLLEMKERSDSQKEDVPAEKHPEASVNKESEDEKNRQREEIRLGAMLRASRSFEIGVVDIVLLFNSCFALLYLCFVIGRFVFFPMPLWIAAMTIVECLIMWLYGYDVDCRTEYTRLSIKIKNFEDGKLKKAHVSRKDGDFSVSFKTSEFAPEELEMSVVGDSIVIKGRRCGGLTG</sequence>
<feature type="transmembrane region" description="Helical" evidence="2">
    <location>
        <begin position="117"/>
        <end position="135"/>
    </location>
</feature>
<feature type="transmembrane region" description="Helical" evidence="2">
    <location>
        <begin position="86"/>
        <end position="111"/>
    </location>
</feature>
<dbReference type="Proteomes" id="UP001175271">
    <property type="component" value="Unassembled WGS sequence"/>
</dbReference>
<reference evidence="3" key="1">
    <citation type="submission" date="2023-06" db="EMBL/GenBank/DDBJ databases">
        <title>Genomic analysis of the entomopathogenic nematode Steinernema hermaphroditum.</title>
        <authorList>
            <person name="Schwarz E.M."/>
            <person name="Heppert J.K."/>
            <person name="Baniya A."/>
            <person name="Schwartz H.T."/>
            <person name="Tan C.-H."/>
            <person name="Antoshechkin I."/>
            <person name="Sternberg P.W."/>
            <person name="Goodrich-Blair H."/>
            <person name="Dillman A.R."/>
        </authorList>
    </citation>
    <scope>NUCLEOTIDE SEQUENCE</scope>
    <source>
        <strain evidence="3">PS9179</strain>
        <tissue evidence="3">Whole animal</tissue>
    </source>
</reference>
<name>A0AA39IQE5_9BILA</name>
<keyword evidence="4" id="KW-1185">Reference proteome</keyword>
<keyword evidence="2" id="KW-0812">Transmembrane</keyword>
<evidence type="ECO:0000313" key="3">
    <source>
        <dbReference type="EMBL" id="KAK0428572.1"/>
    </source>
</evidence>
<proteinExistence type="predicted"/>
<keyword evidence="2" id="KW-0472">Membrane</keyword>
<evidence type="ECO:0000256" key="1">
    <source>
        <dbReference type="SAM" id="MobiDB-lite"/>
    </source>
</evidence>
<gene>
    <name evidence="3" type="ORF">QR680_010880</name>
</gene>
<accession>A0AA39IQE5</accession>
<dbReference type="EMBL" id="JAUCMV010000001">
    <property type="protein sequence ID" value="KAK0428572.1"/>
    <property type="molecule type" value="Genomic_DNA"/>
</dbReference>
<evidence type="ECO:0000256" key="2">
    <source>
        <dbReference type="SAM" id="Phobius"/>
    </source>
</evidence>
<keyword evidence="2" id="KW-1133">Transmembrane helix</keyword>
<evidence type="ECO:0000313" key="4">
    <source>
        <dbReference type="Proteomes" id="UP001175271"/>
    </source>
</evidence>
<dbReference type="AlphaFoldDB" id="A0AA39IQE5"/>
<protein>
    <submittedName>
        <fullName evidence="3">Uncharacterized protein</fullName>
    </submittedName>
</protein>
<organism evidence="3 4">
    <name type="scientific">Steinernema hermaphroditum</name>
    <dbReference type="NCBI Taxonomy" id="289476"/>
    <lineage>
        <taxon>Eukaryota</taxon>
        <taxon>Metazoa</taxon>
        <taxon>Ecdysozoa</taxon>
        <taxon>Nematoda</taxon>
        <taxon>Chromadorea</taxon>
        <taxon>Rhabditida</taxon>
        <taxon>Tylenchina</taxon>
        <taxon>Panagrolaimomorpha</taxon>
        <taxon>Strongyloidoidea</taxon>
        <taxon>Steinernematidae</taxon>
        <taxon>Steinernema</taxon>
    </lineage>
</organism>